<accession>A0A5B8UKD7</accession>
<keyword evidence="3" id="KW-0804">Transcription</keyword>
<evidence type="ECO:0000313" key="5">
    <source>
        <dbReference type="EMBL" id="QEC57018.1"/>
    </source>
</evidence>
<dbReference type="GO" id="GO:0003677">
    <property type="term" value="F:DNA binding"/>
    <property type="evidence" value="ECO:0007669"/>
    <property type="project" value="UniProtKB-KW"/>
</dbReference>
<evidence type="ECO:0000256" key="1">
    <source>
        <dbReference type="ARBA" id="ARBA00023015"/>
    </source>
</evidence>
<dbReference type="Pfam" id="PF01022">
    <property type="entry name" value="HTH_5"/>
    <property type="match status" value="1"/>
</dbReference>
<dbReference type="AlphaFoldDB" id="A0A5B8UKD7"/>
<sequence length="112" mass="12449">MAFHKKEEFGKKEQELAEIAKALSHPARIAILKVLAQKSECICGEIVDVLPLAQSTVSQHLKELKNAGLIEGTLDGPRSCYCINWKAFERFTADMASLFTSLKAKHERACNC</sequence>
<dbReference type="PANTHER" id="PTHR33154:SF15">
    <property type="entry name" value="REGULATORY PROTEIN ARSR"/>
    <property type="match status" value="1"/>
</dbReference>
<keyword evidence="1" id="KW-0805">Transcription regulation</keyword>
<gene>
    <name evidence="5" type="ORF">FSB75_14275</name>
</gene>
<dbReference type="SMART" id="SM00418">
    <property type="entry name" value="HTH_ARSR"/>
    <property type="match status" value="1"/>
</dbReference>
<evidence type="ECO:0000256" key="2">
    <source>
        <dbReference type="ARBA" id="ARBA00023125"/>
    </source>
</evidence>
<keyword evidence="2" id="KW-0238">DNA-binding</keyword>
<dbReference type="GO" id="GO:0003700">
    <property type="term" value="F:DNA-binding transcription factor activity"/>
    <property type="evidence" value="ECO:0007669"/>
    <property type="project" value="InterPro"/>
</dbReference>
<dbReference type="PANTHER" id="PTHR33154">
    <property type="entry name" value="TRANSCRIPTIONAL REGULATOR, ARSR FAMILY"/>
    <property type="match status" value="1"/>
</dbReference>
<proteinExistence type="predicted"/>
<dbReference type="InterPro" id="IPR036388">
    <property type="entry name" value="WH-like_DNA-bd_sf"/>
</dbReference>
<evidence type="ECO:0000313" key="6">
    <source>
        <dbReference type="Proteomes" id="UP000321204"/>
    </source>
</evidence>
<dbReference type="Proteomes" id="UP000321204">
    <property type="component" value="Chromosome"/>
</dbReference>
<dbReference type="PRINTS" id="PR00778">
    <property type="entry name" value="HTHARSR"/>
</dbReference>
<dbReference type="Gene3D" id="1.10.10.10">
    <property type="entry name" value="Winged helix-like DNA-binding domain superfamily/Winged helix DNA-binding domain"/>
    <property type="match status" value="1"/>
</dbReference>
<dbReference type="CDD" id="cd00090">
    <property type="entry name" value="HTH_ARSR"/>
    <property type="match status" value="1"/>
</dbReference>
<dbReference type="InterPro" id="IPR036390">
    <property type="entry name" value="WH_DNA-bd_sf"/>
</dbReference>
<dbReference type="EMBL" id="CP042433">
    <property type="protein sequence ID" value="QEC57018.1"/>
    <property type="molecule type" value="Genomic_DNA"/>
</dbReference>
<keyword evidence="6" id="KW-1185">Reference proteome</keyword>
<dbReference type="OrthoDB" id="9800049at2"/>
<dbReference type="SUPFAM" id="SSF46785">
    <property type="entry name" value="Winged helix' DNA-binding domain"/>
    <property type="match status" value="1"/>
</dbReference>
<reference evidence="5 6" key="1">
    <citation type="journal article" date="2015" name="Int. J. Syst. Evol. Microbiol.">
        <title>Flavisolibacter ginsenosidimutans sp. nov., with ginsenoside-converting activity isolated from soil used for cultivating ginseng.</title>
        <authorList>
            <person name="Zhao Y."/>
            <person name="Liu Q."/>
            <person name="Kang M.S."/>
            <person name="Jin F."/>
            <person name="Yu H."/>
            <person name="Im W.T."/>
        </authorList>
    </citation>
    <scope>NUCLEOTIDE SEQUENCE [LARGE SCALE GENOMIC DNA]</scope>
    <source>
        <strain evidence="5 6">Gsoil 636</strain>
    </source>
</reference>
<dbReference type="KEGG" id="fgg:FSB75_14275"/>
<dbReference type="PROSITE" id="PS50987">
    <property type="entry name" value="HTH_ARSR_2"/>
    <property type="match status" value="1"/>
</dbReference>
<dbReference type="InterPro" id="IPR051081">
    <property type="entry name" value="HTH_MetalResp_TranReg"/>
</dbReference>
<evidence type="ECO:0000259" key="4">
    <source>
        <dbReference type="PROSITE" id="PS50987"/>
    </source>
</evidence>
<dbReference type="InterPro" id="IPR011991">
    <property type="entry name" value="ArsR-like_HTH"/>
</dbReference>
<organism evidence="5 6">
    <name type="scientific">Flavisolibacter ginsenosidimutans</name>
    <dbReference type="NCBI Taxonomy" id="661481"/>
    <lineage>
        <taxon>Bacteria</taxon>
        <taxon>Pseudomonadati</taxon>
        <taxon>Bacteroidota</taxon>
        <taxon>Chitinophagia</taxon>
        <taxon>Chitinophagales</taxon>
        <taxon>Chitinophagaceae</taxon>
        <taxon>Flavisolibacter</taxon>
    </lineage>
</organism>
<dbReference type="NCBIfam" id="NF033788">
    <property type="entry name" value="HTH_metalloreg"/>
    <property type="match status" value="1"/>
</dbReference>
<protein>
    <submittedName>
        <fullName evidence="5">Winged helix-turn-helix transcriptional regulator</fullName>
    </submittedName>
</protein>
<name>A0A5B8UKD7_9BACT</name>
<feature type="domain" description="HTH arsR-type" evidence="4">
    <location>
        <begin position="8"/>
        <end position="103"/>
    </location>
</feature>
<dbReference type="RefSeq" id="WP_146788870.1">
    <property type="nucleotide sequence ID" value="NZ_BAABIO010000003.1"/>
</dbReference>
<evidence type="ECO:0000256" key="3">
    <source>
        <dbReference type="ARBA" id="ARBA00023163"/>
    </source>
</evidence>
<dbReference type="InterPro" id="IPR001845">
    <property type="entry name" value="HTH_ArsR_DNA-bd_dom"/>
</dbReference>